<evidence type="ECO:0000256" key="7">
    <source>
        <dbReference type="ARBA" id="ARBA00022968"/>
    </source>
</evidence>
<evidence type="ECO:0000259" key="13">
    <source>
        <dbReference type="Pfam" id="PF00852"/>
    </source>
</evidence>
<name>A0A9Q1D7Q6_CONCO</name>
<evidence type="ECO:0000256" key="6">
    <source>
        <dbReference type="ARBA" id="ARBA00022692"/>
    </source>
</evidence>
<proteinExistence type="inferred from homology"/>
<keyword evidence="16" id="KW-1185">Reference proteome</keyword>
<dbReference type="Pfam" id="PF00852">
    <property type="entry name" value="Glyco_transf_10"/>
    <property type="match status" value="1"/>
</dbReference>
<keyword evidence="4 12" id="KW-0328">Glycosyltransferase</keyword>
<dbReference type="Pfam" id="PF17039">
    <property type="entry name" value="Glyco_tran_10_N"/>
    <property type="match status" value="1"/>
</dbReference>
<keyword evidence="12" id="KW-0333">Golgi apparatus</keyword>
<dbReference type="Gene3D" id="3.40.50.11660">
    <property type="entry name" value="Glycosyl transferase family 10, C-terminal domain"/>
    <property type="match status" value="1"/>
</dbReference>
<organism evidence="15 16">
    <name type="scientific">Conger conger</name>
    <name type="common">Conger eel</name>
    <name type="synonym">Muraena conger</name>
    <dbReference type="NCBI Taxonomy" id="82655"/>
    <lineage>
        <taxon>Eukaryota</taxon>
        <taxon>Metazoa</taxon>
        <taxon>Chordata</taxon>
        <taxon>Craniata</taxon>
        <taxon>Vertebrata</taxon>
        <taxon>Euteleostomi</taxon>
        <taxon>Actinopterygii</taxon>
        <taxon>Neopterygii</taxon>
        <taxon>Teleostei</taxon>
        <taxon>Anguilliformes</taxon>
        <taxon>Congridae</taxon>
        <taxon>Conger</taxon>
    </lineage>
</organism>
<dbReference type="InterPro" id="IPR001503">
    <property type="entry name" value="Glyco_trans_10"/>
</dbReference>
<evidence type="ECO:0000313" key="16">
    <source>
        <dbReference type="Proteomes" id="UP001152803"/>
    </source>
</evidence>
<dbReference type="PANTHER" id="PTHR11929">
    <property type="entry name" value="ALPHA- 1,3 -FUCOSYLTRANSFERASE"/>
    <property type="match status" value="1"/>
</dbReference>
<feature type="domain" description="Fucosyltransferase C-terminal" evidence="13">
    <location>
        <begin position="174"/>
        <end position="347"/>
    </location>
</feature>
<dbReference type="InterPro" id="IPR031481">
    <property type="entry name" value="Glyco_tran_10_N"/>
</dbReference>
<evidence type="ECO:0000256" key="5">
    <source>
        <dbReference type="ARBA" id="ARBA00022679"/>
    </source>
</evidence>
<comment type="subcellular location">
    <subcellularLocation>
        <location evidence="12">Golgi apparatus</location>
        <location evidence="12">Golgi stack membrane</location>
        <topology evidence="12">Single-pass type II membrane protein</topology>
    </subcellularLocation>
    <subcellularLocation>
        <location evidence="1">Membrane</location>
        <topology evidence="1">Single-pass membrane protein</topology>
    </subcellularLocation>
</comment>
<sequence length="355" mass="41197">MILALKHKIFIVCTCSVVLSLFLLDQSFGGKAVKQQEQQNVTVLLWHWPFHRAYSLEGDVCREWYGIPSCILTDSHAAFPHADVVVFHHHELKYKRASLPLHLPRPPTQKWLWLSLESPAINRPLAAYDGLFNWTMSYRRDADVFVPYGELVPRAPSPVPAGDERHDDYAVPGNKTHLACWVVSRYRSGHERSKVYQRLKQVVKVQVYGRWVRRPLSVADLLPTISRCYFYLAFENSQSLDYITEKLWRNSFQAGTVPVVLGPPRGNYEALVPADSFIHVDDFHSVEEMGRFLQQLAGDPRRYASYFAWHRLHDVKLYTDWRERLCQICRHYRSLDPGKVYHDLEGWANGTGFES</sequence>
<dbReference type="Proteomes" id="UP001152803">
    <property type="component" value="Unassembled WGS sequence"/>
</dbReference>
<comment type="similarity">
    <text evidence="3 12">Belongs to the glycosyltransferase 10 family.</text>
</comment>
<keyword evidence="10" id="KW-0325">Glycoprotein</keyword>
<evidence type="ECO:0000256" key="2">
    <source>
        <dbReference type="ARBA" id="ARBA00004922"/>
    </source>
</evidence>
<evidence type="ECO:0000256" key="12">
    <source>
        <dbReference type="RuleBase" id="RU003832"/>
    </source>
</evidence>
<comment type="catalytic activity">
    <reaction evidence="11">
        <text>an N-acetyl-alpha-neuraminyl-(2-&gt;3)-beta-D-galactosyl-(1-&gt;4)-N-acetyl-beta-D-glucosaminyl derivative + GDP-beta-L-fucose = an alpha-Neu5Ac-(2-&gt;3)-beta-D-Gal-(1-&gt;4)-[alpha-L-Fuc-(1-&gt;3)]-beta-D-GlcNAc derivative + GDP + H(+)</text>
        <dbReference type="Rhea" id="RHEA:56076"/>
        <dbReference type="ChEBI" id="CHEBI:15378"/>
        <dbReference type="ChEBI" id="CHEBI:57273"/>
        <dbReference type="ChEBI" id="CHEBI:58189"/>
        <dbReference type="ChEBI" id="CHEBI:136545"/>
        <dbReference type="ChEBI" id="CHEBI:139509"/>
    </reaction>
    <physiologicalReaction direction="left-to-right" evidence="11">
        <dbReference type="Rhea" id="RHEA:56077"/>
    </physiologicalReaction>
</comment>
<dbReference type="PANTHER" id="PTHR11929:SF12">
    <property type="entry name" value="ALPHA-(1,3)-FUCOSYLTRANSFERASE 7"/>
    <property type="match status" value="1"/>
</dbReference>
<keyword evidence="9" id="KW-0472">Membrane</keyword>
<dbReference type="GO" id="GO:0046920">
    <property type="term" value="F:alpha-(1-&gt;3)-fucosyltransferase activity"/>
    <property type="evidence" value="ECO:0007669"/>
    <property type="project" value="TreeGrafter"/>
</dbReference>
<dbReference type="InterPro" id="IPR038577">
    <property type="entry name" value="GT10-like_C_sf"/>
</dbReference>
<evidence type="ECO:0000256" key="3">
    <source>
        <dbReference type="ARBA" id="ARBA00008919"/>
    </source>
</evidence>
<accession>A0A9Q1D7Q6</accession>
<reference evidence="15" key="1">
    <citation type="journal article" date="2023" name="Science">
        <title>Genome structures resolve the early diversification of teleost fishes.</title>
        <authorList>
            <person name="Parey E."/>
            <person name="Louis A."/>
            <person name="Montfort J."/>
            <person name="Bouchez O."/>
            <person name="Roques C."/>
            <person name="Iampietro C."/>
            <person name="Lluch J."/>
            <person name="Castinel A."/>
            <person name="Donnadieu C."/>
            <person name="Desvignes T."/>
            <person name="Floi Bucao C."/>
            <person name="Jouanno E."/>
            <person name="Wen M."/>
            <person name="Mejri S."/>
            <person name="Dirks R."/>
            <person name="Jansen H."/>
            <person name="Henkel C."/>
            <person name="Chen W.J."/>
            <person name="Zahm M."/>
            <person name="Cabau C."/>
            <person name="Klopp C."/>
            <person name="Thompson A.W."/>
            <person name="Robinson-Rechavi M."/>
            <person name="Braasch I."/>
            <person name="Lecointre G."/>
            <person name="Bobe J."/>
            <person name="Postlethwait J.H."/>
            <person name="Berthelot C."/>
            <person name="Roest Crollius H."/>
            <person name="Guiguen Y."/>
        </authorList>
    </citation>
    <scope>NUCLEOTIDE SEQUENCE</scope>
    <source>
        <strain evidence="15">Concon-B</strain>
    </source>
</reference>
<comment type="caution">
    <text evidence="15">The sequence shown here is derived from an EMBL/GenBank/DDBJ whole genome shotgun (WGS) entry which is preliminary data.</text>
</comment>
<evidence type="ECO:0000256" key="4">
    <source>
        <dbReference type="ARBA" id="ARBA00022676"/>
    </source>
</evidence>
<keyword evidence="6 12" id="KW-0812">Transmembrane</keyword>
<evidence type="ECO:0000256" key="8">
    <source>
        <dbReference type="ARBA" id="ARBA00022989"/>
    </source>
</evidence>
<dbReference type="SUPFAM" id="SSF53756">
    <property type="entry name" value="UDP-Glycosyltransferase/glycogen phosphorylase"/>
    <property type="match status" value="1"/>
</dbReference>
<dbReference type="OrthoDB" id="427096at2759"/>
<feature type="domain" description="Fucosyltransferase N-terminal" evidence="14">
    <location>
        <begin position="39"/>
        <end position="149"/>
    </location>
</feature>
<dbReference type="FunFam" id="3.40.50.11660:FF:000001">
    <property type="entry name" value="alpha-(1,3)-fucosyltransferase 9"/>
    <property type="match status" value="1"/>
</dbReference>
<protein>
    <recommendedName>
        <fullName evidence="12">Fucosyltransferase</fullName>
        <ecNumber evidence="12">2.4.1.-</ecNumber>
    </recommendedName>
</protein>
<dbReference type="EMBL" id="JAFJMO010000012">
    <property type="protein sequence ID" value="KAJ8260964.1"/>
    <property type="molecule type" value="Genomic_DNA"/>
</dbReference>
<evidence type="ECO:0000259" key="14">
    <source>
        <dbReference type="Pfam" id="PF17039"/>
    </source>
</evidence>
<gene>
    <name evidence="15" type="ORF">COCON_G00166870</name>
</gene>
<comment type="pathway">
    <text evidence="2">Protein modification; protein glycosylation.</text>
</comment>
<dbReference type="AlphaFoldDB" id="A0A9Q1D7Q6"/>
<evidence type="ECO:0000256" key="10">
    <source>
        <dbReference type="ARBA" id="ARBA00023180"/>
    </source>
</evidence>
<dbReference type="GO" id="GO:0032580">
    <property type="term" value="C:Golgi cisterna membrane"/>
    <property type="evidence" value="ECO:0007669"/>
    <property type="project" value="UniProtKB-SubCell"/>
</dbReference>
<dbReference type="InterPro" id="IPR055270">
    <property type="entry name" value="Glyco_tran_10_C"/>
</dbReference>
<evidence type="ECO:0000313" key="15">
    <source>
        <dbReference type="EMBL" id="KAJ8260964.1"/>
    </source>
</evidence>
<dbReference type="EC" id="2.4.1.-" evidence="12"/>
<keyword evidence="8" id="KW-1133">Transmembrane helix</keyword>
<evidence type="ECO:0000256" key="11">
    <source>
        <dbReference type="ARBA" id="ARBA00036481"/>
    </source>
</evidence>
<keyword evidence="7" id="KW-0735">Signal-anchor</keyword>
<keyword evidence="5 12" id="KW-0808">Transferase</keyword>
<evidence type="ECO:0000256" key="1">
    <source>
        <dbReference type="ARBA" id="ARBA00004167"/>
    </source>
</evidence>
<evidence type="ECO:0000256" key="9">
    <source>
        <dbReference type="ARBA" id="ARBA00023136"/>
    </source>
</evidence>